<dbReference type="RefSeq" id="WP_244687254.1">
    <property type="nucleotide sequence ID" value="NZ_CP095043.1"/>
</dbReference>
<accession>A0ABY4FY52</accession>
<evidence type="ECO:0000313" key="2">
    <source>
        <dbReference type="EMBL" id="UOQ61089.1"/>
    </source>
</evidence>
<protein>
    <submittedName>
        <fullName evidence="2">Uncharacterized protein</fullName>
    </submittedName>
</protein>
<dbReference type="Proteomes" id="UP000831775">
    <property type="component" value="Chromosome"/>
</dbReference>
<keyword evidence="3" id="KW-1185">Reference proteome</keyword>
<feature type="region of interest" description="Disordered" evidence="1">
    <location>
        <begin position="68"/>
        <end position="91"/>
    </location>
</feature>
<dbReference type="EMBL" id="CP095043">
    <property type="protein sequence ID" value="UOQ61089.1"/>
    <property type="molecule type" value="Genomic_DNA"/>
</dbReference>
<organism evidence="2 3">
    <name type="scientific">Leucobacter rhizosphaerae</name>
    <dbReference type="NCBI Taxonomy" id="2932245"/>
    <lineage>
        <taxon>Bacteria</taxon>
        <taxon>Bacillati</taxon>
        <taxon>Actinomycetota</taxon>
        <taxon>Actinomycetes</taxon>
        <taxon>Micrococcales</taxon>
        <taxon>Microbacteriaceae</taxon>
        <taxon>Leucobacter</taxon>
    </lineage>
</organism>
<proteinExistence type="predicted"/>
<gene>
    <name evidence="2" type="ORF">MUN76_03710</name>
</gene>
<reference evidence="2 3" key="1">
    <citation type="submission" date="2022-04" db="EMBL/GenBank/DDBJ databases">
        <title>Leucobacter sp. isolated from rhizosphere of onion.</title>
        <authorList>
            <person name="Won M."/>
            <person name="Lee C.-M."/>
            <person name="Woen H.-Y."/>
            <person name="Kwon S.-W."/>
        </authorList>
    </citation>
    <scope>NUCLEOTIDE SEQUENCE [LARGE SCALE GENOMIC DNA]</scope>
    <source>
        <strain evidence="2 3">H25R-14</strain>
    </source>
</reference>
<name>A0ABY4FY52_9MICO</name>
<evidence type="ECO:0000313" key="3">
    <source>
        <dbReference type="Proteomes" id="UP000831775"/>
    </source>
</evidence>
<sequence>MVAPRSMGRGWRCDAHICDVRGGEEMARAVPVPDHPLETIVAAHGTVQRGMPGSVENWHRQLRDVPTGAKNLARGRAPNAPVLAADAREEA</sequence>
<evidence type="ECO:0000256" key="1">
    <source>
        <dbReference type="SAM" id="MobiDB-lite"/>
    </source>
</evidence>